<protein>
    <recommendedName>
        <fullName evidence="3">Metallo-beta-lactamase domain-containing protein</fullName>
    </recommendedName>
</protein>
<dbReference type="GO" id="GO:0017001">
    <property type="term" value="P:antibiotic catabolic process"/>
    <property type="evidence" value="ECO:0007669"/>
    <property type="project" value="UniProtKB-ARBA"/>
</dbReference>
<dbReference type="PANTHER" id="PTHR42951">
    <property type="entry name" value="METALLO-BETA-LACTAMASE DOMAIN-CONTAINING"/>
    <property type="match status" value="1"/>
</dbReference>
<dbReference type="SUPFAM" id="SSF56281">
    <property type="entry name" value="Metallo-hydrolase/oxidoreductase"/>
    <property type="match status" value="1"/>
</dbReference>
<evidence type="ECO:0000259" key="3">
    <source>
        <dbReference type="SMART" id="SM00849"/>
    </source>
</evidence>
<dbReference type="Gene3D" id="3.60.15.10">
    <property type="entry name" value="Ribonuclease Z/Hydroxyacylglutathione hydrolase-like"/>
    <property type="match status" value="1"/>
</dbReference>
<dbReference type="Pfam" id="PF00753">
    <property type="entry name" value="Lactamase_B"/>
    <property type="match status" value="1"/>
</dbReference>
<reference evidence="5" key="1">
    <citation type="submission" date="2017-08" db="EMBL/GenBank/DDBJ databases">
        <title>A dynamic microbial community with high functional redundancy inhabits the cold, oxic subseafloor aquifer.</title>
        <authorList>
            <person name="Tully B.J."/>
            <person name="Wheat C.G."/>
            <person name="Glazer B.T."/>
            <person name="Huber J.A."/>
        </authorList>
    </citation>
    <scope>NUCLEOTIDE SEQUENCE [LARGE SCALE GENOMIC DNA]</scope>
</reference>
<dbReference type="InterPro" id="IPR050855">
    <property type="entry name" value="NDM-1-like"/>
</dbReference>
<dbReference type="EMBL" id="NVWI01000003">
    <property type="protein sequence ID" value="PCJ42054.1"/>
    <property type="molecule type" value="Genomic_DNA"/>
</dbReference>
<comment type="similarity">
    <text evidence="1">Belongs to the metallo-beta-lactamase superfamily. Class-B beta-lactamase family.</text>
</comment>
<organism evidence="4 5">
    <name type="scientific">SAR86 cluster bacterium</name>
    <dbReference type="NCBI Taxonomy" id="2030880"/>
    <lineage>
        <taxon>Bacteria</taxon>
        <taxon>Pseudomonadati</taxon>
        <taxon>Pseudomonadota</taxon>
        <taxon>Gammaproteobacteria</taxon>
        <taxon>SAR86 cluster</taxon>
    </lineage>
</organism>
<evidence type="ECO:0000256" key="1">
    <source>
        <dbReference type="ARBA" id="ARBA00005250"/>
    </source>
</evidence>
<dbReference type="SMART" id="SM00849">
    <property type="entry name" value="Lactamase_B"/>
    <property type="match status" value="1"/>
</dbReference>
<feature type="domain" description="Metallo-beta-lactamase" evidence="3">
    <location>
        <begin position="55"/>
        <end position="254"/>
    </location>
</feature>
<sequence length="326" mass="35569">MIINNLKKIRSTISAAICFYLLVSSVASLAQQNFDDVEINVLHVQGNIYMLVGEGGNITLQAGDQGVLLVDTMYAPLSDKVFAAIRTISDKPITYILNTHGHPDHIGGNANLAMMGSNIAGGNTIDLFAGTGEQAKIVAHENVVTNILAQDNPIPIEGWPTDTYYTAKKDLFFNGEAIMIIHQPNAHTDGDSLIFFRRSDVISTGDIFTTTGYPFIDAANGGTLQGILNALNNVLDMAVPADRQENGTMIIPGHGRLTDEADVLDYRDMLTIIRDRIAYRVDQGDSLSQVKATEPTFDYDVRYGADSGFWTTEQFVEAIYNELSAQ</sequence>
<proteinExistence type="inferred from homology"/>
<feature type="chain" id="PRO_5012720714" description="Metallo-beta-lactamase domain-containing protein" evidence="2">
    <location>
        <begin position="31"/>
        <end position="326"/>
    </location>
</feature>
<comment type="caution">
    <text evidence="4">The sequence shown here is derived from an EMBL/GenBank/DDBJ whole genome shotgun (WGS) entry which is preliminary data.</text>
</comment>
<dbReference type="PANTHER" id="PTHR42951:SF4">
    <property type="entry name" value="ACYL-COENZYME A THIOESTERASE MBLAC2"/>
    <property type="match status" value="1"/>
</dbReference>
<dbReference type="InterPro" id="IPR001279">
    <property type="entry name" value="Metallo-B-lactamas"/>
</dbReference>
<keyword evidence="2" id="KW-0732">Signal</keyword>
<gene>
    <name evidence="4" type="ORF">COA71_05530</name>
</gene>
<dbReference type="InterPro" id="IPR036866">
    <property type="entry name" value="RibonucZ/Hydroxyglut_hydro"/>
</dbReference>
<name>A0A2A5CDU4_9GAMM</name>
<dbReference type="AlphaFoldDB" id="A0A2A5CDU4"/>
<feature type="signal peptide" evidence="2">
    <location>
        <begin position="1"/>
        <end position="30"/>
    </location>
</feature>
<evidence type="ECO:0000256" key="2">
    <source>
        <dbReference type="SAM" id="SignalP"/>
    </source>
</evidence>
<dbReference type="CDD" id="cd16282">
    <property type="entry name" value="metallo-hydrolase-like_MBL-fold"/>
    <property type="match status" value="1"/>
</dbReference>
<accession>A0A2A5CDU4</accession>
<evidence type="ECO:0000313" key="5">
    <source>
        <dbReference type="Proteomes" id="UP000228987"/>
    </source>
</evidence>
<evidence type="ECO:0000313" key="4">
    <source>
        <dbReference type="EMBL" id="PCJ42054.1"/>
    </source>
</evidence>
<dbReference type="Proteomes" id="UP000228987">
    <property type="component" value="Unassembled WGS sequence"/>
</dbReference>